<evidence type="ECO:0000256" key="2">
    <source>
        <dbReference type="ARBA" id="ARBA00009840"/>
    </source>
</evidence>
<gene>
    <name evidence="6" type="ORF">MUN46_000360</name>
</gene>
<evidence type="ECO:0000256" key="4">
    <source>
        <dbReference type="ARBA" id="ARBA00023172"/>
    </source>
</evidence>
<dbReference type="PANTHER" id="PTHR30563:SF0">
    <property type="entry name" value="DNA RECOMBINATION PROTEIN RMUC"/>
    <property type="match status" value="1"/>
</dbReference>
<proteinExistence type="inferred from homology"/>
<comment type="similarity">
    <text evidence="2">Belongs to the RmuC family.</text>
</comment>
<organism evidence="6 7">
    <name type="scientific">Mesosutterella faecium</name>
    <dbReference type="NCBI Taxonomy" id="2925194"/>
    <lineage>
        <taxon>Bacteria</taxon>
        <taxon>Pseudomonadati</taxon>
        <taxon>Pseudomonadota</taxon>
        <taxon>Betaproteobacteria</taxon>
        <taxon>Burkholderiales</taxon>
        <taxon>Sutterellaceae</taxon>
        <taxon>Mesosutterella</taxon>
    </lineage>
</organism>
<dbReference type="EMBL" id="JAKZJU020000001">
    <property type="protein sequence ID" value="MDL2058417.1"/>
    <property type="molecule type" value="Genomic_DNA"/>
</dbReference>
<name>A0ABT7IJ58_9BURK</name>
<protein>
    <submittedName>
        <fullName evidence="6">DNA recombination protein RmuC</fullName>
    </submittedName>
</protein>
<evidence type="ECO:0000256" key="5">
    <source>
        <dbReference type="SAM" id="MobiDB-lite"/>
    </source>
</evidence>
<keyword evidence="4" id="KW-0233">DNA recombination</keyword>
<keyword evidence="3" id="KW-0175">Coiled coil</keyword>
<dbReference type="RefSeq" id="WP_243376869.1">
    <property type="nucleotide sequence ID" value="NZ_JAKZJU020000001.1"/>
</dbReference>
<reference evidence="6" key="1">
    <citation type="submission" date="2023-03" db="EMBL/GenBank/DDBJ databases">
        <title>Mesosutterella sp. nov. isolated from porcine feces.</title>
        <authorList>
            <person name="Yu S."/>
        </authorList>
    </citation>
    <scope>NUCLEOTIDE SEQUENCE</scope>
    <source>
        <strain evidence="6">AGMB02718</strain>
    </source>
</reference>
<accession>A0ABT7IJ58</accession>
<dbReference type="InterPro" id="IPR003798">
    <property type="entry name" value="DNA_recombination_RmuC"/>
</dbReference>
<evidence type="ECO:0000256" key="3">
    <source>
        <dbReference type="ARBA" id="ARBA00023054"/>
    </source>
</evidence>
<dbReference type="Pfam" id="PF02646">
    <property type="entry name" value="RmuC"/>
    <property type="match status" value="1"/>
</dbReference>
<keyword evidence="7" id="KW-1185">Reference proteome</keyword>
<comment type="caution">
    <text evidence="6">The sequence shown here is derived from an EMBL/GenBank/DDBJ whole genome shotgun (WGS) entry which is preliminary data.</text>
</comment>
<sequence>MPSIPLYAVLVLLALAAAPAVLFALRLRRDREELRRELLAALQEGLGREAEAAEARDNRLQMRLAQADSLLRGSIDQMRESMLRQAQGLSDVQNRQLAGMTRAFSENFASVSQAVNAQLSTLRASNEEKLEAMRATVEEKMETVLQSRLNEHFRLLAAQLGEVEKGLGEMRSLAGSVDTLTRVMTNVKVRGTLGEVQLGAILSQFLAPGQYAENVETVPGSGRRVEFALKMPGAAPGETVWLPIDSKFPREDWERLEDARSSGDREMEQAAQKALRTRFESEAKDISAKYLRAPETTAFAVMFLPTENLYAELLRMPGLAEKLQRELHVMPAGPTVTAALLNSLQVGFRTLAVQERSAEVWKLLAAVKSEFAAFAGAMDSVQKKLSQAEEAVNRVQSRTRRMSRSLEGIEAPERPGALQNGGQAAAEAPQKPSGESGEA</sequence>
<dbReference type="Proteomes" id="UP001165481">
    <property type="component" value="Unassembled WGS sequence"/>
</dbReference>
<feature type="region of interest" description="Disordered" evidence="5">
    <location>
        <begin position="392"/>
        <end position="439"/>
    </location>
</feature>
<dbReference type="PANTHER" id="PTHR30563">
    <property type="entry name" value="DNA RECOMBINATION PROTEIN RMUC"/>
    <property type="match status" value="1"/>
</dbReference>
<evidence type="ECO:0000256" key="1">
    <source>
        <dbReference type="ARBA" id="ARBA00003416"/>
    </source>
</evidence>
<comment type="function">
    <text evidence="1">Involved in DNA recombination.</text>
</comment>
<evidence type="ECO:0000313" key="6">
    <source>
        <dbReference type="EMBL" id="MDL2058417.1"/>
    </source>
</evidence>
<evidence type="ECO:0000313" key="7">
    <source>
        <dbReference type="Proteomes" id="UP001165481"/>
    </source>
</evidence>